<dbReference type="Proteomes" id="UP000292136">
    <property type="component" value="Unassembled WGS sequence"/>
</dbReference>
<organism evidence="1 2">
    <name type="scientific">Azospira oryzae</name>
    <dbReference type="NCBI Taxonomy" id="146939"/>
    <lineage>
        <taxon>Bacteria</taxon>
        <taxon>Pseudomonadati</taxon>
        <taxon>Pseudomonadota</taxon>
        <taxon>Betaproteobacteria</taxon>
        <taxon>Rhodocyclales</taxon>
        <taxon>Rhodocyclaceae</taxon>
        <taxon>Azospira</taxon>
    </lineage>
</organism>
<dbReference type="RefSeq" id="WP_130459156.1">
    <property type="nucleotide sequence ID" value="NZ_SHKM01000001.1"/>
</dbReference>
<dbReference type="NCBIfam" id="NF041023">
    <property type="entry name" value="PP0621_fam"/>
    <property type="match status" value="1"/>
</dbReference>
<accession>A0ABY0ITE4</accession>
<reference evidence="1 2" key="1">
    <citation type="submission" date="2019-02" db="EMBL/GenBank/DDBJ databases">
        <title>Genomic Encyclopedia of Type Strains, Phase IV (KMG-IV): sequencing the most valuable type-strain genomes for metagenomic binning, comparative biology and taxonomic classification.</title>
        <authorList>
            <person name="Goeker M."/>
        </authorList>
    </citation>
    <scope>NUCLEOTIDE SEQUENCE [LARGE SCALE GENOMIC DNA]</scope>
    <source>
        <strain evidence="1 2">DSM 21223</strain>
    </source>
</reference>
<evidence type="ECO:0000313" key="2">
    <source>
        <dbReference type="Proteomes" id="UP000292136"/>
    </source>
</evidence>
<sequence length="74" mass="8164">MSKFLLFILFVGLAWWWFRGRGVSRGLGGGAPVNPPVERMVVCRGCGVYLPESDALVVRGHPYCCAEHVVRDDG</sequence>
<keyword evidence="2" id="KW-1185">Reference proteome</keyword>
<evidence type="ECO:0000313" key="1">
    <source>
        <dbReference type="EMBL" id="RZT90861.1"/>
    </source>
</evidence>
<comment type="caution">
    <text evidence="1">The sequence shown here is derived from an EMBL/GenBank/DDBJ whole genome shotgun (WGS) entry which is preliminary data.</text>
</comment>
<dbReference type="EMBL" id="SHKM01000001">
    <property type="protein sequence ID" value="RZT90861.1"/>
    <property type="molecule type" value="Genomic_DNA"/>
</dbReference>
<protein>
    <recommendedName>
        <fullName evidence="3">Pyrimidine deaminase</fullName>
    </recommendedName>
</protein>
<dbReference type="InterPro" id="IPR049708">
    <property type="entry name" value="PP0621-like"/>
</dbReference>
<proteinExistence type="predicted"/>
<gene>
    <name evidence="1" type="ORF">EV678_1683</name>
</gene>
<name>A0ABY0ITE4_9RHOO</name>
<evidence type="ECO:0008006" key="3">
    <source>
        <dbReference type="Google" id="ProtNLM"/>
    </source>
</evidence>